<evidence type="ECO:0000313" key="2">
    <source>
        <dbReference type="EnsemblProtists" id="PYU1_T010802"/>
    </source>
</evidence>
<dbReference type="eggNOG" id="ENOG502SQ1N">
    <property type="taxonomic scope" value="Eukaryota"/>
</dbReference>
<dbReference type="EMBL" id="GL376592">
    <property type="status" value="NOT_ANNOTATED_CDS"/>
    <property type="molecule type" value="Genomic_DNA"/>
</dbReference>
<organism evidence="2 3">
    <name type="scientific">Globisporangium ultimum (strain ATCC 200006 / CBS 805.95 / DAOM BR144)</name>
    <name type="common">Pythium ultimum</name>
    <dbReference type="NCBI Taxonomy" id="431595"/>
    <lineage>
        <taxon>Eukaryota</taxon>
        <taxon>Sar</taxon>
        <taxon>Stramenopiles</taxon>
        <taxon>Oomycota</taxon>
        <taxon>Peronosporomycetes</taxon>
        <taxon>Pythiales</taxon>
        <taxon>Pythiaceae</taxon>
        <taxon>Globisporangium</taxon>
    </lineage>
</organism>
<dbReference type="Proteomes" id="UP000019132">
    <property type="component" value="Unassembled WGS sequence"/>
</dbReference>
<keyword evidence="1" id="KW-0472">Membrane</keyword>
<reference evidence="2" key="3">
    <citation type="submission" date="2015-02" db="UniProtKB">
        <authorList>
            <consortium name="EnsemblProtists"/>
        </authorList>
    </citation>
    <scope>IDENTIFICATION</scope>
    <source>
        <strain evidence="2">DAOM BR144</strain>
    </source>
</reference>
<sequence length="209" mass="22369">MAEYDKFMSSSSSSSSTTDNYAYFPSMNTTYCSASDATCSACRSQWLADYYTLSSSSVPSVLYCTGDNGCVCIAYCELPGWTNKVVSSQCTSSLLGGSEGPAGYKLLTALGLGLAMVLVFTVISGGIRFVIRKCEVRAEEAERNRLRLPRREPRGPQLNLNGYHAMLDKLIATERQQLANGGSTVHGITGIGATEAPTIVVEHSEGSEV</sequence>
<evidence type="ECO:0000256" key="1">
    <source>
        <dbReference type="SAM" id="Phobius"/>
    </source>
</evidence>
<dbReference type="VEuPathDB" id="FungiDB:PYU1_G010779"/>
<keyword evidence="3" id="KW-1185">Reference proteome</keyword>
<dbReference type="InParanoid" id="K3X0Q3"/>
<feature type="transmembrane region" description="Helical" evidence="1">
    <location>
        <begin position="102"/>
        <end position="123"/>
    </location>
</feature>
<dbReference type="EnsemblProtists" id="PYU1_T010802">
    <property type="protein sequence ID" value="PYU1_T010802"/>
    <property type="gene ID" value="PYU1_G010779"/>
</dbReference>
<name>K3X0Q3_GLOUD</name>
<reference evidence="3" key="2">
    <citation type="submission" date="2010-04" db="EMBL/GenBank/DDBJ databases">
        <authorList>
            <person name="Buell R."/>
            <person name="Hamilton J."/>
            <person name="Hostetler J."/>
        </authorList>
    </citation>
    <scope>NUCLEOTIDE SEQUENCE [LARGE SCALE GENOMIC DNA]</scope>
    <source>
        <strain evidence="3">DAOM:BR144</strain>
    </source>
</reference>
<dbReference type="HOGENOM" id="CLU_050322_2_0_1"/>
<protein>
    <recommendedName>
        <fullName evidence="4">Transmembrane protein</fullName>
    </recommendedName>
</protein>
<evidence type="ECO:0000313" key="3">
    <source>
        <dbReference type="Proteomes" id="UP000019132"/>
    </source>
</evidence>
<keyword evidence="1" id="KW-0812">Transmembrane</keyword>
<dbReference type="AlphaFoldDB" id="K3X0Q3"/>
<proteinExistence type="predicted"/>
<accession>K3X0Q3</accession>
<keyword evidence="1" id="KW-1133">Transmembrane helix</keyword>
<reference evidence="3" key="1">
    <citation type="journal article" date="2010" name="Genome Biol.">
        <title>Genome sequence of the necrotrophic plant pathogen Pythium ultimum reveals original pathogenicity mechanisms and effector repertoire.</title>
        <authorList>
            <person name="Levesque C.A."/>
            <person name="Brouwer H."/>
            <person name="Cano L."/>
            <person name="Hamilton J.P."/>
            <person name="Holt C."/>
            <person name="Huitema E."/>
            <person name="Raffaele S."/>
            <person name="Robideau G.P."/>
            <person name="Thines M."/>
            <person name="Win J."/>
            <person name="Zerillo M.M."/>
            <person name="Beakes G.W."/>
            <person name="Boore J.L."/>
            <person name="Busam D."/>
            <person name="Dumas B."/>
            <person name="Ferriera S."/>
            <person name="Fuerstenberg S.I."/>
            <person name="Gachon C.M."/>
            <person name="Gaulin E."/>
            <person name="Govers F."/>
            <person name="Grenville-Briggs L."/>
            <person name="Horner N."/>
            <person name="Hostetler J."/>
            <person name="Jiang R.H."/>
            <person name="Johnson J."/>
            <person name="Krajaejun T."/>
            <person name="Lin H."/>
            <person name="Meijer H.J."/>
            <person name="Moore B."/>
            <person name="Morris P."/>
            <person name="Phuntmart V."/>
            <person name="Puiu D."/>
            <person name="Shetty J."/>
            <person name="Stajich J.E."/>
            <person name="Tripathy S."/>
            <person name="Wawra S."/>
            <person name="van West P."/>
            <person name="Whitty B.R."/>
            <person name="Coutinho P.M."/>
            <person name="Henrissat B."/>
            <person name="Martin F."/>
            <person name="Thomas P.D."/>
            <person name="Tyler B.M."/>
            <person name="De Vries R.P."/>
            <person name="Kamoun S."/>
            <person name="Yandell M."/>
            <person name="Tisserat N."/>
            <person name="Buell C.R."/>
        </authorList>
    </citation>
    <scope>NUCLEOTIDE SEQUENCE</scope>
    <source>
        <strain evidence="3">DAOM:BR144</strain>
    </source>
</reference>
<evidence type="ECO:0008006" key="4">
    <source>
        <dbReference type="Google" id="ProtNLM"/>
    </source>
</evidence>